<keyword evidence="3" id="KW-1185">Reference proteome</keyword>
<evidence type="ECO:0000313" key="2">
    <source>
        <dbReference type="EMBL" id="MCW4628726.1"/>
    </source>
</evidence>
<evidence type="ECO:0008006" key="4">
    <source>
        <dbReference type="Google" id="ProtNLM"/>
    </source>
</evidence>
<accession>A0ABT3KEW5</accession>
<proteinExistence type="predicted"/>
<gene>
    <name evidence="2" type="ORF">ONZ52_06920</name>
</gene>
<sequence>MKKIITFITDNFTLSGALFAVYFFIIHKYFDISLEDLKSIEIKDVGGFLGGIFSPLAFLMLIIGYIKEHKNSEFTKNWLIQERISQQLSIQPDFNFRSVRFNYSGENYTNDTFSSTPVNEKELLHLDIQNIGEEATRLKFTVNNNKYELPILKKDQIHKFSIDLPAIEIHKSEKFNATLLSRKSNKIELKISYTDKDKIIREVIYSCEILKEEDNLSRHIVNITETSPAIIRTLRNVN</sequence>
<feature type="transmembrane region" description="Helical" evidence="1">
    <location>
        <begin position="45"/>
        <end position="66"/>
    </location>
</feature>
<dbReference type="EMBL" id="JAPEUL010000006">
    <property type="protein sequence ID" value="MCW4628726.1"/>
    <property type="molecule type" value="Genomic_DNA"/>
</dbReference>
<protein>
    <recommendedName>
        <fullName evidence="4">SMODS-associating 2TM beta-strand rich effector domain-containing protein</fullName>
    </recommendedName>
</protein>
<keyword evidence="1" id="KW-0472">Membrane</keyword>
<keyword evidence="1" id="KW-1133">Transmembrane helix</keyword>
<feature type="transmembrane region" description="Helical" evidence="1">
    <location>
        <begin position="12"/>
        <end position="30"/>
    </location>
</feature>
<evidence type="ECO:0000256" key="1">
    <source>
        <dbReference type="SAM" id="Phobius"/>
    </source>
</evidence>
<organism evidence="2 3">
    <name type="scientific">Marinomonas rhodophyticola</name>
    <dbReference type="NCBI Taxonomy" id="2992803"/>
    <lineage>
        <taxon>Bacteria</taxon>
        <taxon>Pseudomonadati</taxon>
        <taxon>Pseudomonadota</taxon>
        <taxon>Gammaproteobacteria</taxon>
        <taxon>Oceanospirillales</taxon>
        <taxon>Oceanospirillaceae</taxon>
        <taxon>Marinomonas</taxon>
    </lineage>
</organism>
<keyword evidence="1" id="KW-0812">Transmembrane</keyword>
<name>A0ABT3KEW5_9GAMM</name>
<dbReference type="RefSeq" id="WP_265217949.1">
    <property type="nucleotide sequence ID" value="NZ_JAPEUL010000006.1"/>
</dbReference>
<evidence type="ECO:0000313" key="3">
    <source>
        <dbReference type="Proteomes" id="UP001431181"/>
    </source>
</evidence>
<reference evidence="2" key="1">
    <citation type="submission" date="2022-11" db="EMBL/GenBank/DDBJ databases">
        <title>Marinomonas sp. nov., isolated from marine algae.</title>
        <authorList>
            <person name="Choi D.G."/>
            <person name="Kim J.M."/>
            <person name="Lee J.K."/>
            <person name="Baek J.H."/>
            <person name="Jeon C.O."/>
        </authorList>
    </citation>
    <scope>NUCLEOTIDE SEQUENCE</scope>
    <source>
        <strain evidence="2">KJ51-3</strain>
    </source>
</reference>
<comment type="caution">
    <text evidence="2">The sequence shown here is derived from an EMBL/GenBank/DDBJ whole genome shotgun (WGS) entry which is preliminary data.</text>
</comment>
<dbReference type="Proteomes" id="UP001431181">
    <property type="component" value="Unassembled WGS sequence"/>
</dbReference>